<keyword evidence="1" id="KW-0732">Signal</keyword>
<dbReference type="Proteomes" id="UP000236742">
    <property type="component" value="Unassembled WGS sequence"/>
</dbReference>
<evidence type="ECO:0000313" key="2">
    <source>
        <dbReference type="EMBL" id="SEF43662.1"/>
    </source>
</evidence>
<proteinExistence type="predicted"/>
<evidence type="ECO:0000256" key="1">
    <source>
        <dbReference type="SAM" id="SignalP"/>
    </source>
</evidence>
<sequence>MIRRGLTAIALAVVAGGAAAQDSIEITPLEPADDGISIQPLNPQGGVIQVIPQEEPRQVGASGTGAVLRGLDKVSGHVQDFEVAVGETARIFGLDVALGDCRYPAENPTGDAFAFLTIWETGRNDQLFDGWMVASSPALNALDHRRYDVWVLRCITSSAEGTGGEAKSAD</sequence>
<reference evidence="2 3" key="1">
    <citation type="submission" date="2016-10" db="EMBL/GenBank/DDBJ databases">
        <authorList>
            <person name="de Groot N.N."/>
        </authorList>
    </citation>
    <scope>NUCLEOTIDE SEQUENCE [LARGE SCALE GENOMIC DNA]</scope>
    <source>
        <strain evidence="2 3">DSM 23413</strain>
    </source>
</reference>
<organism evidence="2 3">
    <name type="scientific">Jhaorihella thermophila</name>
    <dbReference type="NCBI Taxonomy" id="488547"/>
    <lineage>
        <taxon>Bacteria</taxon>
        <taxon>Pseudomonadati</taxon>
        <taxon>Pseudomonadota</taxon>
        <taxon>Alphaproteobacteria</taxon>
        <taxon>Rhodobacterales</taxon>
        <taxon>Paracoccaceae</taxon>
        <taxon>Jhaorihella</taxon>
    </lineage>
</organism>
<protein>
    <recommendedName>
        <fullName evidence="4">DUF2155 domain-containing protein</fullName>
    </recommendedName>
</protein>
<name>A0A1H5RZ69_9RHOB</name>
<dbReference type="Pfam" id="PF09923">
    <property type="entry name" value="DUF2155"/>
    <property type="match status" value="1"/>
</dbReference>
<dbReference type="EMBL" id="FNVD01000001">
    <property type="protein sequence ID" value="SEF43662.1"/>
    <property type="molecule type" value="Genomic_DNA"/>
</dbReference>
<dbReference type="AlphaFoldDB" id="A0A1H5RZ69"/>
<accession>A0A1H5RZ69</accession>
<evidence type="ECO:0008006" key="4">
    <source>
        <dbReference type="Google" id="ProtNLM"/>
    </source>
</evidence>
<feature type="chain" id="PRO_5009283481" description="DUF2155 domain-containing protein" evidence="1">
    <location>
        <begin position="21"/>
        <end position="170"/>
    </location>
</feature>
<gene>
    <name evidence="2" type="ORF">SAMN05421751_101253</name>
</gene>
<keyword evidence="3" id="KW-1185">Reference proteome</keyword>
<feature type="signal peptide" evidence="1">
    <location>
        <begin position="1"/>
        <end position="20"/>
    </location>
</feature>
<evidence type="ECO:0000313" key="3">
    <source>
        <dbReference type="Proteomes" id="UP000236742"/>
    </source>
</evidence>
<dbReference type="InterPro" id="IPR019225">
    <property type="entry name" value="DUF2155"/>
</dbReference>